<dbReference type="EMBL" id="ACVR01000053">
    <property type="protein sequence ID" value="EET82077.1"/>
    <property type="molecule type" value="Genomic_DNA"/>
</dbReference>
<keyword evidence="1" id="KW-1133">Transmembrane helix</keyword>
<proteinExistence type="predicted"/>
<evidence type="ECO:0000313" key="2">
    <source>
        <dbReference type="EMBL" id="EET82077.1"/>
    </source>
</evidence>
<keyword evidence="1" id="KW-0812">Transmembrane</keyword>
<dbReference type="Proteomes" id="UP000018419">
    <property type="component" value="Unassembled WGS sequence"/>
</dbReference>
<feature type="transmembrane region" description="Helical" evidence="1">
    <location>
        <begin position="68"/>
        <end position="94"/>
    </location>
</feature>
<reference evidence="2 3" key="1">
    <citation type="submission" date="2009-07" db="EMBL/GenBank/DDBJ databases">
        <authorList>
            <person name="Madupu R."/>
            <person name="Durkin A.S."/>
            <person name="Torralba M."/>
            <person name="Methe B."/>
            <person name="Sutton G.G."/>
            <person name="Strausberg R.L."/>
            <person name="Nelson K.E."/>
        </authorList>
    </citation>
    <scope>NUCLEOTIDE SEQUENCE [LARGE SCALE GENOMIC DNA]</scope>
    <source>
        <strain evidence="2 3">SK82</strain>
    </source>
</reference>
<protein>
    <submittedName>
        <fullName evidence="2">Uncharacterized protein</fullName>
    </submittedName>
</protein>
<evidence type="ECO:0000256" key="1">
    <source>
        <dbReference type="SAM" id="Phobius"/>
    </source>
</evidence>
<accession>A0ABM9YMD4</accession>
<keyword evidence="3" id="KW-1185">Reference proteome</keyword>
<comment type="caution">
    <text evidence="2">The sequence shown here is derived from an EMBL/GenBank/DDBJ whole genome shotgun (WGS) entry which is preliminary data.</text>
</comment>
<organism evidence="2 3">
    <name type="scientific">Acinetobacter radioresistens SK82</name>
    <dbReference type="NCBI Taxonomy" id="596318"/>
    <lineage>
        <taxon>Bacteria</taxon>
        <taxon>Pseudomonadati</taxon>
        <taxon>Pseudomonadota</taxon>
        <taxon>Gammaproteobacteria</taxon>
        <taxon>Moraxellales</taxon>
        <taxon>Moraxellaceae</taxon>
        <taxon>Acinetobacter</taxon>
    </lineage>
</organism>
<keyword evidence="1" id="KW-0472">Membrane</keyword>
<name>A0ABM9YMD4_ACIRA</name>
<evidence type="ECO:0000313" key="3">
    <source>
        <dbReference type="Proteomes" id="UP000018419"/>
    </source>
</evidence>
<gene>
    <name evidence="2" type="ORF">ACIRA0001_0734</name>
</gene>
<sequence>MHITPISAGNLTRWTSFIELLVNSGEVDMRITLAPLATSFKEESKQNMEAAQVKVDNKQRSRITFQEVFTVTMYICTFIVLLTSIMDISAWITFLVTISCLTKDHITCYNKLAFDPNYSGFCSHIETLPNSGKHLNEASRVVHITPISAGNLTRWTSFIEKLVNSGEVDMRITQTFSLYG</sequence>